<dbReference type="InterPro" id="IPR005119">
    <property type="entry name" value="LysR_subst-bd"/>
</dbReference>
<comment type="similarity">
    <text evidence="1">Belongs to the LysR transcriptional regulatory family.</text>
</comment>
<evidence type="ECO:0000259" key="5">
    <source>
        <dbReference type="PROSITE" id="PS50931"/>
    </source>
</evidence>
<dbReference type="InterPro" id="IPR036388">
    <property type="entry name" value="WH-like_DNA-bd_sf"/>
</dbReference>
<evidence type="ECO:0000256" key="3">
    <source>
        <dbReference type="ARBA" id="ARBA00023125"/>
    </source>
</evidence>
<dbReference type="Gene3D" id="1.10.10.10">
    <property type="entry name" value="Winged helix-like DNA-binding domain superfamily/Winged helix DNA-binding domain"/>
    <property type="match status" value="1"/>
</dbReference>
<dbReference type="PANTHER" id="PTHR30118">
    <property type="entry name" value="HTH-TYPE TRANSCRIPTIONAL REGULATOR LEUO-RELATED"/>
    <property type="match status" value="1"/>
</dbReference>
<dbReference type="InterPro" id="IPR036390">
    <property type="entry name" value="WH_DNA-bd_sf"/>
</dbReference>
<protein>
    <submittedName>
        <fullName evidence="6">HTH-type transcriptional regulator YidZ</fullName>
    </submittedName>
</protein>
<dbReference type="Gene3D" id="3.40.190.10">
    <property type="entry name" value="Periplasmic binding protein-like II"/>
    <property type="match status" value="2"/>
</dbReference>
<dbReference type="SUPFAM" id="SSF46785">
    <property type="entry name" value="Winged helix' DNA-binding domain"/>
    <property type="match status" value="1"/>
</dbReference>
<evidence type="ECO:0000313" key="6">
    <source>
        <dbReference type="EMBL" id="CAH0529509.1"/>
    </source>
</evidence>
<organism evidence="6 7">
    <name type="scientific">Vibrio hippocampi</name>
    <dbReference type="NCBI Taxonomy" id="654686"/>
    <lineage>
        <taxon>Bacteria</taxon>
        <taxon>Pseudomonadati</taxon>
        <taxon>Pseudomonadota</taxon>
        <taxon>Gammaproteobacteria</taxon>
        <taxon>Vibrionales</taxon>
        <taxon>Vibrionaceae</taxon>
        <taxon>Vibrio</taxon>
    </lineage>
</organism>
<keyword evidence="3" id="KW-0238">DNA-binding</keyword>
<dbReference type="Pfam" id="PF00126">
    <property type="entry name" value="HTH_1"/>
    <property type="match status" value="1"/>
</dbReference>
<reference evidence="6" key="1">
    <citation type="submission" date="2021-12" db="EMBL/GenBank/DDBJ databases">
        <authorList>
            <person name="Rodrigo-Torres L."/>
            <person name="Arahal R. D."/>
            <person name="Lucena T."/>
        </authorList>
    </citation>
    <scope>NUCLEOTIDE SEQUENCE</scope>
    <source>
        <strain evidence="6">CECT 8226</strain>
    </source>
</reference>
<dbReference type="SUPFAM" id="SSF53850">
    <property type="entry name" value="Periplasmic binding protein-like II"/>
    <property type="match status" value="1"/>
</dbReference>
<dbReference type="InterPro" id="IPR050389">
    <property type="entry name" value="LysR-type_TF"/>
</dbReference>
<dbReference type="PANTHER" id="PTHR30118:SF7">
    <property type="entry name" value="TRANSCRIPTIONAL REGULATOR LYSR FAMILY"/>
    <property type="match status" value="1"/>
</dbReference>
<comment type="caution">
    <text evidence="6">The sequence shown here is derived from an EMBL/GenBank/DDBJ whole genome shotgun (WGS) entry which is preliminary data.</text>
</comment>
<dbReference type="Proteomes" id="UP000838160">
    <property type="component" value="Unassembled WGS sequence"/>
</dbReference>
<sequence>MKSSLEEMDLNLLKLLRTLVKTGSTSRTAVLLGISQTSVSRGVAKLKETFGDQLFNRKSHGIEASELAQQLAAVADNMLLPFEEVIQNYQTFDSDSYDGLITISAELSLLEVFGPGIHRAISEVFPQAKLKLNHWQETSLDKMLDRQIDYMLHYSLLPLPQEIYTQTLTEMEICLVARKDHPVLIQSSAWTDIHQLPLVKLQSSDTRGKYDIYDELYLTKGYQPDIVLTTHSIPIIMDKLLHSDAIKFSSSYLISHHKELACYPLPAIPKEMQKLGISGGYLRSKRNDPMNQRIHQVLRQFFQQINVNTLPSTP</sequence>
<feature type="domain" description="HTH lysR-type" evidence="5">
    <location>
        <begin position="8"/>
        <end position="65"/>
    </location>
</feature>
<name>A0ABN8DM79_9VIBR</name>
<dbReference type="InterPro" id="IPR000847">
    <property type="entry name" value="LysR_HTH_N"/>
</dbReference>
<dbReference type="Pfam" id="PF03466">
    <property type="entry name" value="LysR_substrate"/>
    <property type="match status" value="1"/>
</dbReference>
<keyword evidence="7" id="KW-1185">Reference proteome</keyword>
<proteinExistence type="inferred from homology"/>
<evidence type="ECO:0000256" key="1">
    <source>
        <dbReference type="ARBA" id="ARBA00009437"/>
    </source>
</evidence>
<dbReference type="RefSeq" id="WP_237486101.1">
    <property type="nucleotide sequence ID" value="NZ_CAKLCM010000003.1"/>
</dbReference>
<accession>A0ABN8DM79</accession>
<evidence type="ECO:0000256" key="2">
    <source>
        <dbReference type="ARBA" id="ARBA00023015"/>
    </source>
</evidence>
<dbReference type="PROSITE" id="PS50931">
    <property type="entry name" value="HTH_LYSR"/>
    <property type="match status" value="1"/>
</dbReference>
<keyword evidence="2" id="KW-0805">Transcription regulation</keyword>
<evidence type="ECO:0000313" key="7">
    <source>
        <dbReference type="Proteomes" id="UP000838160"/>
    </source>
</evidence>
<evidence type="ECO:0000256" key="4">
    <source>
        <dbReference type="ARBA" id="ARBA00023163"/>
    </source>
</evidence>
<keyword evidence="4" id="KW-0804">Transcription</keyword>
<dbReference type="EMBL" id="CAKLCM010000003">
    <property type="protein sequence ID" value="CAH0529509.1"/>
    <property type="molecule type" value="Genomic_DNA"/>
</dbReference>
<gene>
    <name evidence="6" type="primary">yidZ_3</name>
    <name evidence="6" type="ORF">VHP8226_03263</name>
</gene>